<name>A0ABR8VW78_9GAMM</name>
<dbReference type="RefSeq" id="WP_064096687.1">
    <property type="nucleotide sequence ID" value="NZ_JACSPT010000006.1"/>
</dbReference>
<gene>
    <name evidence="7" type="primary">sulP</name>
    <name evidence="7" type="ORF">H9629_06665</name>
</gene>
<dbReference type="Pfam" id="PF01740">
    <property type="entry name" value="STAS"/>
    <property type="match status" value="1"/>
</dbReference>
<reference evidence="7 8" key="1">
    <citation type="submission" date="2020-08" db="EMBL/GenBank/DDBJ databases">
        <title>A Genomic Blueprint of the Chicken Gut Microbiome.</title>
        <authorList>
            <person name="Gilroy R."/>
            <person name="Ravi A."/>
            <person name="Getino M."/>
            <person name="Pursley I."/>
            <person name="Horton D.L."/>
            <person name="Alikhan N.-F."/>
            <person name="Baker D."/>
            <person name="Gharbi K."/>
            <person name="Hall N."/>
            <person name="Watson M."/>
            <person name="Adriaenssens E.M."/>
            <person name="Foster-Nyarko E."/>
            <person name="Jarju S."/>
            <person name="Secka A."/>
            <person name="Antonio M."/>
            <person name="Oren A."/>
            <person name="Chaudhuri R."/>
            <person name="La Ragione R.M."/>
            <person name="Hildebrand F."/>
            <person name="Pallen M.J."/>
        </authorList>
    </citation>
    <scope>NUCLEOTIDE SEQUENCE [LARGE SCALE GENOMIC DNA]</scope>
    <source>
        <strain evidence="7 8">Sa1BUA6</strain>
    </source>
</reference>
<dbReference type="PANTHER" id="PTHR11814">
    <property type="entry name" value="SULFATE TRANSPORTER"/>
    <property type="match status" value="1"/>
</dbReference>
<evidence type="ECO:0000256" key="1">
    <source>
        <dbReference type="ARBA" id="ARBA00004141"/>
    </source>
</evidence>
<sequence length="582" mass="63687">MPNSKSKILHKLPAWAWLSHYTPVKFKSDVLAALIVVAMLVPQGMAYAMLAGLPPIMGLYASILPMIIYALLGGSSTLSIGPVAIISMMTFATLNPLFEVGSPVYIEAAMLLALMVGIISLLLGVFRFGFLIQLISHPVIQSFIIASALLIAFGQLKFLVDLPLKANNIPEFVSSLLQYFPLLHLPSLIFGLLSISLLIYLPKLLKSQAVQSRIGPTDFLVRAVPLILVCLGIAAIVFLDLKIYGIKTVGAIPSGFPPLSFPHWNWELVMTLLPGASMIAMISFVESLSIAQATALQQRSHLDSNQELIALGLANISAGVSSAFPVTGSLSRTVVNADAGAKSPMAGVLSSILIIFVSLFFTGFFEDLPLTILAATIIVSIWKLVNFQPFVDAWRYSKADGLAMWITFLGVVLIDISTGLLIGIVSTFVLMLWRISRPHIAVVGLVEGTQHFRNIQRHQVITSDRVLSLRIDENLSFLNANNFKGYLINEISLNDKLQHVILNCSSISAIDLSALEMLEDLNAELAKLDIHLHFAEVKGPVMDKLQASRLMKHLSGRIYLTHFQAIRDLAPEIFEQHKDYTI</sequence>
<comment type="caution">
    <text evidence="7">The sequence shown here is derived from an EMBL/GenBank/DDBJ whole genome shotgun (WGS) entry which is preliminary data.</text>
</comment>
<dbReference type="InterPro" id="IPR001902">
    <property type="entry name" value="SLC26A/SulP_fam"/>
</dbReference>
<dbReference type="InterPro" id="IPR011547">
    <property type="entry name" value="SLC26A/SulP_dom"/>
</dbReference>
<dbReference type="Pfam" id="PF00916">
    <property type="entry name" value="Sulfate_transp"/>
    <property type="match status" value="1"/>
</dbReference>
<organism evidence="7 8">
    <name type="scientific">Acinetobacter pecorum</name>
    <dbReference type="NCBI Taxonomy" id="2762215"/>
    <lineage>
        <taxon>Bacteria</taxon>
        <taxon>Pseudomonadati</taxon>
        <taxon>Pseudomonadota</taxon>
        <taxon>Gammaproteobacteria</taxon>
        <taxon>Moraxellales</taxon>
        <taxon>Moraxellaceae</taxon>
        <taxon>Acinetobacter</taxon>
    </lineage>
</organism>
<evidence type="ECO:0000256" key="5">
    <source>
        <dbReference type="SAM" id="Phobius"/>
    </source>
</evidence>
<feature type="transmembrane region" description="Helical" evidence="5">
    <location>
        <begin position="104"/>
        <end position="126"/>
    </location>
</feature>
<feature type="transmembrane region" description="Helical" evidence="5">
    <location>
        <begin position="219"/>
        <end position="239"/>
    </location>
</feature>
<feature type="transmembrane region" description="Helical" evidence="5">
    <location>
        <begin position="138"/>
        <end position="156"/>
    </location>
</feature>
<evidence type="ECO:0000256" key="2">
    <source>
        <dbReference type="ARBA" id="ARBA00022692"/>
    </source>
</evidence>
<proteinExistence type="predicted"/>
<dbReference type="Gene3D" id="3.30.750.24">
    <property type="entry name" value="STAS domain"/>
    <property type="match status" value="1"/>
</dbReference>
<dbReference type="NCBIfam" id="TIGR00815">
    <property type="entry name" value="sulP"/>
    <property type="match status" value="1"/>
</dbReference>
<evidence type="ECO:0000256" key="3">
    <source>
        <dbReference type="ARBA" id="ARBA00022989"/>
    </source>
</evidence>
<keyword evidence="4 5" id="KW-0472">Membrane</keyword>
<accession>A0ABR8VW78</accession>
<feature type="transmembrane region" description="Helical" evidence="5">
    <location>
        <begin position="403"/>
        <end position="433"/>
    </location>
</feature>
<dbReference type="PROSITE" id="PS50801">
    <property type="entry name" value="STAS"/>
    <property type="match status" value="1"/>
</dbReference>
<evidence type="ECO:0000313" key="8">
    <source>
        <dbReference type="Proteomes" id="UP000621930"/>
    </source>
</evidence>
<protein>
    <submittedName>
        <fullName evidence="7">Sulfate permease</fullName>
    </submittedName>
</protein>
<dbReference type="EMBL" id="JACSPT010000006">
    <property type="protein sequence ID" value="MBD8009023.1"/>
    <property type="molecule type" value="Genomic_DNA"/>
</dbReference>
<feature type="transmembrane region" description="Helical" evidence="5">
    <location>
        <begin position="372"/>
        <end position="391"/>
    </location>
</feature>
<feature type="transmembrane region" description="Helical" evidence="5">
    <location>
        <begin position="346"/>
        <end position="365"/>
    </location>
</feature>
<dbReference type="InterPro" id="IPR036513">
    <property type="entry name" value="STAS_dom_sf"/>
</dbReference>
<feature type="transmembrane region" description="Helical" evidence="5">
    <location>
        <begin position="268"/>
        <end position="288"/>
    </location>
</feature>
<feature type="domain" description="STAS" evidence="6">
    <location>
        <begin position="456"/>
        <end position="569"/>
    </location>
</feature>
<keyword evidence="8" id="KW-1185">Reference proteome</keyword>
<keyword evidence="2 5" id="KW-0812">Transmembrane</keyword>
<dbReference type="Proteomes" id="UP000621930">
    <property type="component" value="Unassembled WGS sequence"/>
</dbReference>
<dbReference type="SUPFAM" id="SSF52091">
    <property type="entry name" value="SpoIIaa-like"/>
    <property type="match status" value="1"/>
</dbReference>
<evidence type="ECO:0000256" key="4">
    <source>
        <dbReference type="ARBA" id="ARBA00023136"/>
    </source>
</evidence>
<evidence type="ECO:0000313" key="7">
    <source>
        <dbReference type="EMBL" id="MBD8009023.1"/>
    </source>
</evidence>
<comment type="subcellular location">
    <subcellularLocation>
        <location evidence="1">Membrane</location>
        <topology evidence="1">Multi-pass membrane protein</topology>
    </subcellularLocation>
</comment>
<dbReference type="InterPro" id="IPR002645">
    <property type="entry name" value="STAS_dom"/>
</dbReference>
<feature type="transmembrane region" description="Helical" evidence="5">
    <location>
        <begin position="176"/>
        <end position="199"/>
    </location>
</feature>
<dbReference type="CDD" id="cd07042">
    <property type="entry name" value="STAS_SulP_like_sulfate_transporter"/>
    <property type="match status" value="1"/>
</dbReference>
<evidence type="ECO:0000259" key="6">
    <source>
        <dbReference type="PROSITE" id="PS50801"/>
    </source>
</evidence>
<keyword evidence="3 5" id="KW-1133">Transmembrane helix</keyword>
<feature type="transmembrane region" description="Helical" evidence="5">
    <location>
        <begin position="30"/>
        <end position="50"/>
    </location>
</feature>